<dbReference type="AlphaFoldDB" id="A0A1Z4V383"/>
<dbReference type="InterPro" id="IPR001757">
    <property type="entry name" value="P_typ_ATPase"/>
</dbReference>
<feature type="transmembrane region" description="Helical" evidence="8">
    <location>
        <begin position="863"/>
        <end position="883"/>
    </location>
</feature>
<feature type="transmembrane region" description="Helical" evidence="8">
    <location>
        <begin position="714"/>
        <end position="734"/>
    </location>
</feature>
<accession>A0A1Z4V383</accession>
<dbReference type="GO" id="GO:0005524">
    <property type="term" value="F:ATP binding"/>
    <property type="evidence" value="ECO:0007669"/>
    <property type="project" value="UniProtKB-KW"/>
</dbReference>
<dbReference type="PANTHER" id="PTHR42861">
    <property type="entry name" value="CALCIUM-TRANSPORTING ATPASE"/>
    <property type="match status" value="1"/>
</dbReference>
<dbReference type="InterPro" id="IPR023298">
    <property type="entry name" value="ATPase_P-typ_TM_dom_sf"/>
</dbReference>
<feature type="transmembrane region" description="Helical" evidence="8">
    <location>
        <begin position="265"/>
        <end position="283"/>
    </location>
</feature>
<name>A0A1Z4V383_9CYAN</name>
<evidence type="ECO:0000256" key="2">
    <source>
        <dbReference type="ARBA" id="ARBA00022692"/>
    </source>
</evidence>
<dbReference type="InterPro" id="IPR044492">
    <property type="entry name" value="P_typ_ATPase_HD_dom"/>
</dbReference>
<dbReference type="PRINTS" id="PR00119">
    <property type="entry name" value="CATATPASE"/>
</dbReference>
<keyword evidence="7 8" id="KW-0472">Membrane</keyword>
<dbReference type="Gene3D" id="3.40.50.1000">
    <property type="entry name" value="HAD superfamily/HAD-like"/>
    <property type="match status" value="3"/>
</dbReference>
<dbReference type="InterPro" id="IPR036412">
    <property type="entry name" value="HAD-like_sf"/>
</dbReference>
<dbReference type="Pfam" id="PF00689">
    <property type="entry name" value="Cation_ATPase_C"/>
    <property type="match status" value="1"/>
</dbReference>
<dbReference type="Pfam" id="PF00702">
    <property type="entry name" value="Hydrolase"/>
    <property type="match status" value="1"/>
</dbReference>
<dbReference type="SMART" id="SM00831">
    <property type="entry name" value="Cation_ATPase_N"/>
    <property type="match status" value="1"/>
</dbReference>
<dbReference type="GO" id="GO:0016020">
    <property type="term" value="C:membrane"/>
    <property type="evidence" value="ECO:0007669"/>
    <property type="project" value="UniProtKB-SubCell"/>
</dbReference>
<evidence type="ECO:0000256" key="6">
    <source>
        <dbReference type="ARBA" id="ARBA00022989"/>
    </source>
</evidence>
<feature type="transmembrane region" description="Helical" evidence="8">
    <location>
        <begin position="829"/>
        <end position="848"/>
    </location>
</feature>
<dbReference type="SFLD" id="SFLDG00002">
    <property type="entry name" value="C1.7:_P-type_atpase_like"/>
    <property type="match status" value="1"/>
</dbReference>
<dbReference type="InterPro" id="IPR006068">
    <property type="entry name" value="ATPase_P-typ_cation-transptr_C"/>
</dbReference>
<organism evidence="10 11">
    <name type="scientific">Dolichospermum compactum NIES-806</name>
    <dbReference type="NCBI Taxonomy" id="1973481"/>
    <lineage>
        <taxon>Bacteria</taxon>
        <taxon>Bacillati</taxon>
        <taxon>Cyanobacteriota</taxon>
        <taxon>Cyanophyceae</taxon>
        <taxon>Nostocales</taxon>
        <taxon>Aphanizomenonaceae</taxon>
        <taxon>Dolichospermum</taxon>
        <taxon>Dolichospermum compactum</taxon>
    </lineage>
</organism>
<dbReference type="Gene3D" id="3.40.1110.10">
    <property type="entry name" value="Calcium-transporting ATPase, cytoplasmic domain N"/>
    <property type="match status" value="2"/>
</dbReference>
<evidence type="ECO:0000256" key="7">
    <source>
        <dbReference type="ARBA" id="ARBA00023136"/>
    </source>
</evidence>
<keyword evidence="4" id="KW-0067">ATP-binding</keyword>
<dbReference type="InterPro" id="IPR023214">
    <property type="entry name" value="HAD_sf"/>
</dbReference>
<dbReference type="SUPFAM" id="SSF81653">
    <property type="entry name" value="Calcium ATPase, transduction domain A"/>
    <property type="match status" value="1"/>
</dbReference>
<dbReference type="PRINTS" id="PR00120">
    <property type="entry name" value="HATPASE"/>
</dbReference>
<keyword evidence="3" id="KW-0547">Nucleotide-binding</keyword>
<feature type="transmembrane region" description="Helical" evidence="8">
    <location>
        <begin position="295"/>
        <end position="319"/>
    </location>
</feature>
<evidence type="ECO:0000256" key="4">
    <source>
        <dbReference type="ARBA" id="ARBA00022840"/>
    </source>
</evidence>
<dbReference type="NCBIfam" id="TIGR01494">
    <property type="entry name" value="ATPase_P-type"/>
    <property type="match status" value="2"/>
</dbReference>
<dbReference type="GO" id="GO:0016887">
    <property type="term" value="F:ATP hydrolysis activity"/>
    <property type="evidence" value="ECO:0007669"/>
    <property type="project" value="InterPro"/>
</dbReference>
<evidence type="ECO:0000256" key="5">
    <source>
        <dbReference type="ARBA" id="ARBA00022967"/>
    </source>
</evidence>
<evidence type="ECO:0000256" key="3">
    <source>
        <dbReference type="ARBA" id="ARBA00022741"/>
    </source>
</evidence>
<feature type="transmembrane region" description="Helical" evidence="8">
    <location>
        <begin position="688"/>
        <end position="708"/>
    </location>
</feature>
<dbReference type="EMBL" id="AP018316">
    <property type="protein sequence ID" value="BAZ85839.1"/>
    <property type="molecule type" value="Genomic_DNA"/>
</dbReference>
<dbReference type="Pfam" id="PF00122">
    <property type="entry name" value="E1-E2_ATPase"/>
    <property type="match status" value="1"/>
</dbReference>
<dbReference type="Pfam" id="PF00690">
    <property type="entry name" value="Cation_ATPase_N"/>
    <property type="match status" value="1"/>
</dbReference>
<dbReference type="Gene3D" id="1.20.1110.10">
    <property type="entry name" value="Calcium-transporting ATPase, transmembrane domain"/>
    <property type="match status" value="3"/>
</dbReference>
<dbReference type="SUPFAM" id="SSF56784">
    <property type="entry name" value="HAD-like"/>
    <property type="match status" value="1"/>
</dbReference>
<dbReference type="InterPro" id="IPR018303">
    <property type="entry name" value="ATPase_P-typ_P_site"/>
</dbReference>
<dbReference type="SFLD" id="SFLDF00027">
    <property type="entry name" value="p-type_atpase"/>
    <property type="match status" value="1"/>
</dbReference>
<feature type="transmembrane region" description="Helical" evidence="8">
    <location>
        <begin position="93"/>
        <end position="109"/>
    </location>
</feature>
<evidence type="ECO:0000259" key="9">
    <source>
        <dbReference type="SMART" id="SM00831"/>
    </source>
</evidence>
<feature type="transmembrane region" description="Helical" evidence="8">
    <location>
        <begin position="763"/>
        <end position="784"/>
    </location>
</feature>
<keyword evidence="5" id="KW-1278">Translocase</keyword>
<dbReference type="InterPro" id="IPR004014">
    <property type="entry name" value="ATPase_P-typ_cation-transptr_N"/>
</dbReference>
<comment type="subcellular location">
    <subcellularLocation>
        <location evidence="1">Membrane</location>
        <topology evidence="1">Multi-pass membrane protein</topology>
    </subcellularLocation>
</comment>
<reference evidence="10 11" key="1">
    <citation type="submission" date="2017-06" db="EMBL/GenBank/DDBJ databases">
        <title>Genome sequencing of cyanobaciteial culture collection at National Institute for Environmental Studies (NIES).</title>
        <authorList>
            <person name="Hirose Y."/>
            <person name="Shimura Y."/>
            <person name="Fujisawa T."/>
            <person name="Nakamura Y."/>
            <person name="Kawachi M."/>
        </authorList>
    </citation>
    <scope>NUCLEOTIDE SEQUENCE [LARGE SCALE GENOMIC DNA]</scope>
    <source>
        <strain evidence="10 11">NIES-806</strain>
    </source>
</reference>
<feature type="domain" description="Cation-transporting P-type ATPase N-terminal" evidence="9">
    <location>
        <begin position="24"/>
        <end position="89"/>
    </location>
</feature>
<dbReference type="InterPro" id="IPR008250">
    <property type="entry name" value="ATPase_P-typ_transduc_dom_A_sf"/>
</dbReference>
<evidence type="ECO:0000313" key="10">
    <source>
        <dbReference type="EMBL" id="BAZ85839.1"/>
    </source>
</evidence>
<gene>
    <name evidence="10" type="ORF">NIES806_20430</name>
</gene>
<dbReference type="InterPro" id="IPR023299">
    <property type="entry name" value="ATPase_P-typ_cyto_dom_N"/>
</dbReference>
<keyword evidence="6 8" id="KW-1133">Transmembrane helix</keyword>
<protein>
    <submittedName>
        <fullName evidence="10">ATPase, E1-E2 type</fullName>
    </submittedName>
</protein>
<dbReference type="Proteomes" id="UP000218702">
    <property type="component" value="Chromosome"/>
</dbReference>
<feature type="transmembrane region" description="Helical" evidence="8">
    <location>
        <begin position="790"/>
        <end position="809"/>
    </location>
</feature>
<evidence type="ECO:0000313" key="11">
    <source>
        <dbReference type="Proteomes" id="UP000218702"/>
    </source>
</evidence>
<dbReference type="KEGG" id="dcm:NIES806_20430"/>
<proteinExistence type="predicted"/>
<dbReference type="Gene3D" id="2.70.150.10">
    <property type="entry name" value="Calcium-transporting ATPase, cytoplasmic transduction domain A"/>
    <property type="match status" value="1"/>
</dbReference>
<dbReference type="SUPFAM" id="SSF81665">
    <property type="entry name" value="Calcium ATPase, transmembrane domain M"/>
    <property type="match status" value="1"/>
</dbReference>
<dbReference type="InterPro" id="IPR059000">
    <property type="entry name" value="ATPase_P-type_domA"/>
</dbReference>
<evidence type="ECO:0000256" key="1">
    <source>
        <dbReference type="ARBA" id="ARBA00004141"/>
    </source>
</evidence>
<keyword evidence="11" id="KW-1185">Reference proteome</keyword>
<feature type="transmembrane region" description="Helical" evidence="8">
    <location>
        <begin position="68"/>
        <end position="87"/>
    </location>
</feature>
<evidence type="ECO:0000256" key="8">
    <source>
        <dbReference type="SAM" id="Phobius"/>
    </source>
</evidence>
<dbReference type="PROSITE" id="PS00154">
    <property type="entry name" value="ATPASE_E1_E2"/>
    <property type="match status" value="1"/>
</dbReference>
<dbReference type="SFLD" id="SFLDS00003">
    <property type="entry name" value="Haloacid_Dehalogenase"/>
    <property type="match status" value="1"/>
</dbReference>
<sequence length="886" mass="98452">MGIFWRSLYVLCTLRGRENKTFIMTHKIELQSITGLSVLTAGDRLQEEGYNELPSTQHRQIWEIALEIFQEPIFLLLLGCGIIYLFLGDPQEALILLGFIFFIVGINLYQEQKTEKSLEALRDLSSPRALVIRDGERQRIPGREVVREDVIVLSEGDRVPADAVVMWSTHLSVDESLLTGESLPVRKQDTTDLENTMRTATQHRPGGEDLPFVYSGTLVVQGQGIAQVYATGMQTEMGKIGKALQTVEPEDTVLQRETRKIVSKLTFVAIAICVAVIVIYGATRNNWLQGILAGLALAMAILPNEIPVVLAIFLALGAWRFSQARVLTRRVPVVETLGSATVLCVDKTGTLTFNRMSVQQLFVYQPTTLTPQFYDVALHEREALPETFHELIEFGILASRKDPFDPMEKALKQVGDDYLARTEHLHQDWEILREYPLTGELLAMSCVWKSPENKLVVATKGAPEAIADLCHFNTQQKQDLEQQINKMAIAGLRVLGVAKVIGQHQKNKTLKSLPEAQHDFEFAFLGLLGMADPVRPTVAPAIAECYTAGIRVVMITGDYPATAQNIARQIGLKPATEVITGSELETIPEGELLSRIQTVNIFARVVPEQKLLIVNALKRCGEIVAMTGDGVNDAPALKAANIGIAMGERGTDVARESADLVLLDDDFSAIVQSVRLGRRVFDNLKKGMAYTLAVHIPIAGMSLIPVIFHWPLVLLPIHIAFLHLIIDPACTVVFEAEPEESNVMNRPPRNPRESLFSRRTLRLALLQGISVLVVLLLVFAVAFYSGHGEFDARTLAFTTLIVSNLSMILSNRSWSRTIPEMLRTPNAALWWVLAGAVVFMGLVLYVPVLRHLFRFSVLHFDDLLVSLTSGVLSILWFEGLKVWGRR</sequence>
<keyword evidence="2 8" id="KW-0812">Transmembrane</keyword>